<name>A0A5Q6RXL1_9ACTN</name>
<dbReference type="PANTHER" id="PTHR43861">
    <property type="entry name" value="TRANS-ACONITATE 2-METHYLTRANSFERASE-RELATED"/>
    <property type="match status" value="1"/>
</dbReference>
<keyword evidence="1" id="KW-0808">Transferase</keyword>
<dbReference type="Gene3D" id="1.10.150.290">
    <property type="entry name" value="S-adenosyl-L-methionine-dependent methyltransferases"/>
    <property type="match status" value="1"/>
</dbReference>
<dbReference type="Proteomes" id="UP000307768">
    <property type="component" value="Unassembled WGS sequence"/>
</dbReference>
<protein>
    <submittedName>
        <fullName evidence="1">Methyltransferase domain-containing protein</fullName>
    </submittedName>
</protein>
<dbReference type="GO" id="GO:0030798">
    <property type="term" value="F:trans-aconitate 2-methyltransferase activity"/>
    <property type="evidence" value="ECO:0007669"/>
    <property type="project" value="InterPro"/>
</dbReference>
<dbReference type="InterPro" id="IPR023149">
    <property type="entry name" value="Trans_acon_MeTrfase_C"/>
</dbReference>
<reference evidence="1 2" key="1">
    <citation type="submission" date="2019-09" db="EMBL/GenBank/DDBJ databases">
        <title>Mumia zhuanghuii sp. nov. isolated from the intestinal contents of plateau pika (Ochotona curzoniae) in the Qinghai-Tibet plateau of China.</title>
        <authorList>
            <person name="Tian Z."/>
        </authorList>
    </citation>
    <scope>NUCLEOTIDE SEQUENCE [LARGE SCALE GENOMIC DNA]</scope>
    <source>
        <strain evidence="2">350</strain>
    </source>
</reference>
<dbReference type="InterPro" id="IPR029063">
    <property type="entry name" value="SAM-dependent_MTases_sf"/>
</dbReference>
<organism evidence="1 2">
    <name type="scientific">Mumia zhuanghuii</name>
    <dbReference type="NCBI Taxonomy" id="2585211"/>
    <lineage>
        <taxon>Bacteria</taxon>
        <taxon>Bacillati</taxon>
        <taxon>Actinomycetota</taxon>
        <taxon>Actinomycetes</taxon>
        <taxon>Propionibacteriales</taxon>
        <taxon>Nocardioidaceae</taxon>
        <taxon>Mumia</taxon>
    </lineage>
</organism>
<dbReference type="Pfam" id="PF13489">
    <property type="entry name" value="Methyltransf_23"/>
    <property type="match status" value="1"/>
</dbReference>
<keyword evidence="1" id="KW-0489">Methyltransferase</keyword>
<dbReference type="EMBL" id="VDFQ02000003">
    <property type="protein sequence ID" value="KAA1422797.1"/>
    <property type="molecule type" value="Genomic_DNA"/>
</dbReference>
<dbReference type="PANTHER" id="PTHR43861:SF1">
    <property type="entry name" value="TRANS-ACONITATE 2-METHYLTRANSFERASE"/>
    <property type="match status" value="1"/>
</dbReference>
<evidence type="ECO:0000313" key="1">
    <source>
        <dbReference type="EMBL" id="KAA1422797.1"/>
    </source>
</evidence>
<dbReference type="GO" id="GO:0032259">
    <property type="term" value="P:methylation"/>
    <property type="evidence" value="ECO:0007669"/>
    <property type="project" value="UniProtKB-KW"/>
</dbReference>
<evidence type="ECO:0000313" key="2">
    <source>
        <dbReference type="Proteomes" id="UP000307768"/>
    </source>
</evidence>
<dbReference type="OrthoDB" id="9795085at2"/>
<accession>A0A5Q6RXL1</accession>
<dbReference type="SUPFAM" id="SSF53335">
    <property type="entry name" value="S-adenosyl-L-methionine-dependent methyltransferases"/>
    <property type="match status" value="1"/>
</dbReference>
<proteinExistence type="predicted"/>
<comment type="caution">
    <text evidence="1">The sequence shown here is derived from an EMBL/GenBank/DDBJ whole genome shotgun (WGS) entry which is preliminary data.</text>
</comment>
<dbReference type="CDD" id="cd02440">
    <property type="entry name" value="AdoMet_MTases"/>
    <property type="match status" value="1"/>
</dbReference>
<dbReference type="RefSeq" id="WP_149769747.1">
    <property type="nucleotide sequence ID" value="NZ_VDFQ02000003.1"/>
</dbReference>
<sequence>MPGWDPSLYLAYESERARPFLDLVARVPIEPRTIVDLGCGPGHLSGVLRHRWPDALISGVDSSPEMIEQARRDGDVPGVSYALGDIATWEPSEPVDLVVSNAAFQWVPRQLEVVPRLRRHVAPGGVLAFQVPDNHDEPNHVLLRELAGRAPYAAHTAGLAAARGVSPAAYLERLVDDRWDLDVWGTTYFHVLDGEDPVFRWISGTGARPVLQALPDDLRARFTADYKAALRDAYPRREYGTVLPFPRTFVVAKRRV</sequence>
<dbReference type="Gene3D" id="3.40.50.150">
    <property type="entry name" value="Vaccinia Virus protein VP39"/>
    <property type="match status" value="1"/>
</dbReference>
<dbReference type="AlphaFoldDB" id="A0A5Q6RXL1"/>
<gene>
    <name evidence="1" type="ORF">FE697_011605</name>
</gene>